<keyword evidence="14" id="KW-1185">Reference proteome</keyword>
<keyword evidence="7" id="KW-0521">NADP</keyword>
<evidence type="ECO:0000256" key="2">
    <source>
        <dbReference type="ARBA" id="ARBA00001974"/>
    </source>
</evidence>
<comment type="cofactor">
    <cofactor evidence="2">
        <name>FAD</name>
        <dbReference type="ChEBI" id="CHEBI:57692"/>
    </cofactor>
</comment>
<dbReference type="SUPFAM" id="SSF52343">
    <property type="entry name" value="Ferredoxin reductase-like, C-terminal NADP-linked domain"/>
    <property type="match status" value="1"/>
</dbReference>
<dbReference type="PROSITE" id="PS51384">
    <property type="entry name" value="FAD_FR"/>
    <property type="match status" value="1"/>
</dbReference>
<dbReference type="Proteomes" id="UP000515663">
    <property type="component" value="Chromosome"/>
</dbReference>
<evidence type="ECO:0000259" key="12">
    <source>
        <dbReference type="PROSITE" id="PS51384"/>
    </source>
</evidence>
<evidence type="ECO:0000256" key="4">
    <source>
        <dbReference type="ARBA" id="ARBA00022630"/>
    </source>
</evidence>
<keyword evidence="6" id="KW-0274">FAD</keyword>
<dbReference type="InterPro" id="IPR001433">
    <property type="entry name" value="OxRdtase_FAD/NAD-bd"/>
</dbReference>
<organism evidence="13 14">
    <name type="scientific">Gordonia jinghuaiqii</name>
    <dbReference type="NCBI Taxonomy" id="2758710"/>
    <lineage>
        <taxon>Bacteria</taxon>
        <taxon>Bacillati</taxon>
        <taxon>Actinomycetota</taxon>
        <taxon>Actinomycetes</taxon>
        <taxon>Mycobacteriales</taxon>
        <taxon>Gordoniaceae</taxon>
        <taxon>Gordonia</taxon>
    </lineage>
</organism>
<dbReference type="EMBL" id="CP059491">
    <property type="protein sequence ID" value="QMT03260.1"/>
    <property type="molecule type" value="Genomic_DNA"/>
</dbReference>
<evidence type="ECO:0000256" key="3">
    <source>
        <dbReference type="ARBA" id="ARBA00012604"/>
    </source>
</evidence>
<evidence type="ECO:0000256" key="11">
    <source>
        <dbReference type="SAM" id="MobiDB-lite"/>
    </source>
</evidence>
<protein>
    <recommendedName>
        <fullName evidence="3">assimilatory sulfite reductase (NADPH)</fullName>
        <ecNumber evidence="3">1.8.1.2</ecNumber>
    </recommendedName>
</protein>
<keyword evidence="9" id="KW-0028">Amino-acid biosynthesis</keyword>
<dbReference type="AlphaFoldDB" id="A0A7D7LUB0"/>
<evidence type="ECO:0000313" key="14">
    <source>
        <dbReference type="Proteomes" id="UP000515663"/>
    </source>
</evidence>
<keyword evidence="4" id="KW-0285">Flavoprotein</keyword>
<dbReference type="InterPro" id="IPR023173">
    <property type="entry name" value="NADPH_Cyt_P450_Rdtase_alpha"/>
</dbReference>
<dbReference type="GO" id="GO:0050660">
    <property type="term" value="F:flavin adenine dinucleotide binding"/>
    <property type="evidence" value="ECO:0007669"/>
    <property type="project" value="TreeGrafter"/>
</dbReference>
<dbReference type="Gene3D" id="3.40.50.80">
    <property type="entry name" value="Nucleotide-binding domain of ferredoxin-NADP reductase (FNR) module"/>
    <property type="match status" value="1"/>
</dbReference>
<evidence type="ECO:0000256" key="5">
    <source>
        <dbReference type="ARBA" id="ARBA00022643"/>
    </source>
</evidence>
<dbReference type="PRINTS" id="PR00371">
    <property type="entry name" value="FPNCR"/>
</dbReference>
<proteinExistence type="predicted"/>
<dbReference type="GO" id="GO:0004783">
    <property type="term" value="F:sulfite reductase (NADPH) activity"/>
    <property type="evidence" value="ECO:0007669"/>
    <property type="project" value="UniProtKB-EC"/>
</dbReference>
<sequence length="407" mass="44297">MYDAASAGTSLAAGTAATTPSTRVGTARPGRTARSPWNRRNPYPATILANTVLSGPGSAKEVRHLEFDLVDSGITYEPGDGIGIAPVNDPALVDLILERLGAAGDEIIADRKSTYTLREALSLRYEISVPSKYLVKTIAERTGHPELSRLLTAGDPQALDVWLRGRDVLDVLDIDPSLTFTPEELLEELGPLTHREYSISSSPLVHPGRVHITMATVRYVADERARGGVCSTHLADRCAPGDAVSVFIAPNKNFRLPADDVAAIMIGPGTGVAPFRAFLHERAARGADGANWLFFGDQHRDVDYLYADELDGFVTDGILNRLDLAFSRDQDHKVYVQDRMRESGADLFSWLESGAHLYVCGDAATMADDVEAALHEIVGVHGGLGPDDAREYVDRLRSDKRYLRDVY</sequence>
<dbReference type="CDD" id="cd06199">
    <property type="entry name" value="SiR"/>
    <property type="match status" value="1"/>
</dbReference>
<dbReference type="Pfam" id="PF00667">
    <property type="entry name" value="FAD_binding_1"/>
    <property type="match status" value="1"/>
</dbReference>
<dbReference type="GO" id="GO:0005829">
    <property type="term" value="C:cytosol"/>
    <property type="evidence" value="ECO:0007669"/>
    <property type="project" value="TreeGrafter"/>
</dbReference>
<dbReference type="InterPro" id="IPR017938">
    <property type="entry name" value="Riboflavin_synthase-like_b-brl"/>
</dbReference>
<dbReference type="Pfam" id="PF00175">
    <property type="entry name" value="NAD_binding_1"/>
    <property type="match status" value="1"/>
</dbReference>
<feature type="region of interest" description="Disordered" evidence="11">
    <location>
        <begin position="1"/>
        <end position="40"/>
    </location>
</feature>
<evidence type="ECO:0000256" key="8">
    <source>
        <dbReference type="ARBA" id="ARBA00023002"/>
    </source>
</evidence>
<feature type="compositionally biased region" description="Low complexity" evidence="11">
    <location>
        <begin position="1"/>
        <end position="22"/>
    </location>
</feature>
<evidence type="ECO:0000256" key="7">
    <source>
        <dbReference type="ARBA" id="ARBA00022857"/>
    </source>
</evidence>
<keyword evidence="5" id="KW-0288">FMN</keyword>
<dbReference type="InterPro" id="IPR017927">
    <property type="entry name" value="FAD-bd_FR_type"/>
</dbReference>
<gene>
    <name evidence="13" type="ORF">H1R19_09235</name>
</gene>
<evidence type="ECO:0000256" key="10">
    <source>
        <dbReference type="ARBA" id="ARBA00052219"/>
    </source>
</evidence>
<feature type="domain" description="FAD-binding FR-type" evidence="12">
    <location>
        <begin position="40"/>
        <end position="257"/>
    </location>
</feature>
<dbReference type="FunFam" id="3.40.50.80:FF:000001">
    <property type="entry name" value="NADPH--cytochrome P450 reductase 1"/>
    <property type="match status" value="1"/>
</dbReference>
<accession>A0A7D7LUB0</accession>
<dbReference type="InterPro" id="IPR003097">
    <property type="entry name" value="CysJ-like_FAD-binding"/>
</dbReference>
<evidence type="ECO:0000256" key="1">
    <source>
        <dbReference type="ARBA" id="ARBA00001917"/>
    </source>
</evidence>
<dbReference type="PANTHER" id="PTHR19384:SF128">
    <property type="entry name" value="NADPH OXIDOREDUCTASE A"/>
    <property type="match status" value="1"/>
</dbReference>
<dbReference type="PANTHER" id="PTHR19384">
    <property type="entry name" value="NITRIC OXIDE SYNTHASE-RELATED"/>
    <property type="match status" value="1"/>
</dbReference>
<evidence type="ECO:0000313" key="13">
    <source>
        <dbReference type="EMBL" id="QMT03260.1"/>
    </source>
</evidence>
<dbReference type="GO" id="GO:0010181">
    <property type="term" value="F:FMN binding"/>
    <property type="evidence" value="ECO:0007669"/>
    <property type="project" value="TreeGrafter"/>
</dbReference>
<dbReference type="InterPro" id="IPR039261">
    <property type="entry name" value="FNR_nucleotide-bd"/>
</dbReference>
<evidence type="ECO:0000256" key="9">
    <source>
        <dbReference type="ARBA" id="ARBA00023192"/>
    </source>
</evidence>
<dbReference type="InterPro" id="IPR001709">
    <property type="entry name" value="Flavoprot_Pyr_Nucl_cyt_Rdtase"/>
</dbReference>
<dbReference type="Gene3D" id="2.40.30.10">
    <property type="entry name" value="Translation factors"/>
    <property type="match status" value="1"/>
</dbReference>
<dbReference type="SUPFAM" id="SSF63380">
    <property type="entry name" value="Riboflavin synthase domain-like"/>
    <property type="match status" value="1"/>
</dbReference>
<dbReference type="Gene3D" id="1.20.990.10">
    <property type="entry name" value="NADPH-cytochrome p450 Reductase, Chain A, domain 3"/>
    <property type="match status" value="1"/>
</dbReference>
<dbReference type="KEGG" id="gji:H1R19_09235"/>
<dbReference type="RefSeq" id="WP_219851267.1">
    <property type="nucleotide sequence ID" value="NZ_CP059491.1"/>
</dbReference>
<evidence type="ECO:0000256" key="6">
    <source>
        <dbReference type="ARBA" id="ARBA00022827"/>
    </source>
</evidence>
<comment type="catalytic activity">
    <reaction evidence="10">
        <text>hydrogen sulfide + 3 NADP(+) + 3 H2O = sulfite + 3 NADPH + 4 H(+)</text>
        <dbReference type="Rhea" id="RHEA:13801"/>
        <dbReference type="ChEBI" id="CHEBI:15377"/>
        <dbReference type="ChEBI" id="CHEBI:15378"/>
        <dbReference type="ChEBI" id="CHEBI:17359"/>
        <dbReference type="ChEBI" id="CHEBI:29919"/>
        <dbReference type="ChEBI" id="CHEBI:57783"/>
        <dbReference type="ChEBI" id="CHEBI:58349"/>
        <dbReference type="EC" id="1.8.1.2"/>
    </reaction>
</comment>
<dbReference type="GO" id="GO:0019344">
    <property type="term" value="P:cysteine biosynthetic process"/>
    <property type="evidence" value="ECO:0007669"/>
    <property type="project" value="UniProtKB-KW"/>
</dbReference>
<comment type="cofactor">
    <cofactor evidence="1">
        <name>FMN</name>
        <dbReference type="ChEBI" id="CHEBI:58210"/>
    </cofactor>
</comment>
<reference evidence="14" key="1">
    <citation type="submission" date="2020-07" db="EMBL/GenBank/DDBJ databases">
        <title>novel species isolated from the respiratory tract of Marmot.</title>
        <authorList>
            <person name="Zhang G."/>
        </authorList>
    </citation>
    <scope>NUCLEOTIDE SEQUENCE [LARGE SCALE GENOMIC DNA]</scope>
    <source>
        <strain evidence="14">686</strain>
    </source>
</reference>
<keyword evidence="9" id="KW-0198">Cysteine biosynthesis</keyword>
<name>A0A7D7LUB0_9ACTN</name>
<dbReference type="EC" id="1.8.1.2" evidence="3"/>
<dbReference type="NCBIfam" id="NF004859">
    <property type="entry name" value="PRK06214.1"/>
    <property type="match status" value="1"/>
</dbReference>
<keyword evidence="8 13" id="KW-0560">Oxidoreductase</keyword>